<keyword evidence="6" id="KW-1185">Reference proteome</keyword>
<protein>
    <recommendedName>
        <fullName evidence="4">DNA replication factor Cdt1 C-terminal domain-containing protein</fullName>
    </recommendedName>
</protein>
<dbReference type="RefSeq" id="XP_024725163.1">
    <property type="nucleotide sequence ID" value="XM_024866141.1"/>
</dbReference>
<reference evidence="5 6" key="1">
    <citation type="journal article" date="2018" name="New Phytol.">
        <title>Comparative genomics and transcriptomics depict ericoid mycorrhizal fungi as versatile saprotrophs and plant mutualists.</title>
        <authorList>
            <person name="Martino E."/>
            <person name="Morin E."/>
            <person name="Grelet G.A."/>
            <person name="Kuo A."/>
            <person name="Kohler A."/>
            <person name="Daghino S."/>
            <person name="Barry K.W."/>
            <person name="Cichocki N."/>
            <person name="Clum A."/>
            <person name="Dockter R.B."/>
            <person name="Hainaut M."/>
            <person name="Kuo R.C."/>
            <person name="LaButti K."/>
            <person name="Lindahl B.D."/>
            <person name="Lindquist E.A."/>
            <person name="Lipzen A."/>
            <person name="Khouja H.R."/>
            <person name="Magnuson J."/>
            <person name="Murat C."/>
            <person name="Ohm R.A."/>
            <person name="Singer S.W."/>
            <person name="Spatafora J.W."/>
            <person name="Wang M."/>
            <person name="Veneault-Fourrey C."/>
            <person name="Henrissat B."/>
            <person name="Grigoriev I.V."/>
            <person name="Martin F.M."/>
            <person name="Perotto S."/>
        </authorList>
    </citation>
    <scope>NUCLEOTIDE SEQUENCE [LARGE SCALE GENOMIC DNA]</scope>
    <source>
        <strain evidence="5 6">ATCC 22711</strain>
    </source>
</reference>
<dbReference type="Gene3D" id="1.10.10.1420">
    <property type="entry name" value="DNA replication factor Cdt1, C-terminal WH domain"/>
    <property type="match status" value="1"/>
</dbReference>
<keyword evidence="2" id="KW-0131">Cell cycle</keyword>
<evidence type="ECO:0000259" key="4">
    <source>
        <dbReference type="Pfam" id="PF16679"/>
    </source>
</evidence>
<dbReference type="OrthoDB" id="341730at2759"/>
<feature type="region of interest" description="Disordered" evidence="3">
    <location>
        <begin position="1"/>
        <end position="126"/>
    </location>
</feature>
<feature type="compositionally biased region" description="Polar residues" evidence="3">
    <location>
        <begin position="117"/>
        <end position="126"/>
    </location>
</feature>
<feature type="region of interest" description="Disordered" evidence="3">
    <location>
        <begin position="138"/>
        <end position="171"/>
    </location>
</feature>
<evidence type="ECO:0000313" key="6">
    <source>
        <dbReference type="Proteomes" id="UP000241818"/>
    </source>
</evidence>
<feature type="compositionally biased region" description="Low complexity" evidence="3">
    <location>
        <begin position="138"/>
        <end position="151"/>
    </location>
</feature>
<evidence type="ECO:0000256" key="1">
    <source>
        <dbReference type="ARBA" id="ARBA00008356"/>
    </source>
</evidence>
<sequence>MPAAIKRRKVTATSKNASSPNTRSRGIEAFARVSKASSTQTAGTEKKDYDTIAITPYSTTEKKRKLDSSDEESTAEQASTPLSAIIKHRDIKPLPPRRSQSSQLFPQTPHRPLLKAGSSTDTPTNGARTLFEHLLVSSKPPAGSSSLSSDSPPSPPPAKLDPPKPTPASAHDLPTELLDLINLHAAFLTALSLYYAHNGAHSPADLRILCTDVARVWGKRQVTLEDIRRSLGVTNSGIPEDTNDRRISRLGLSDYGHGKICIEIKNASGKAGRLARPVNEVLLNEIFVRELKTSWDERRASGMEAMEFIGTLPLEPITTCSSLVKMSPLLAKGQRRLDYLKSGITVKKEAAKEKSPVETSNGTKPTLLERLRAKQLHQSTLPAAPSKAEIARKAALQRIDEVVAVLSILSTSTSIGQQRISFTLPTVLGRLCDSFKTPISKEEGATCVRLLASEIAPEWVRIVKMGKVEALVVNRDARPTELDIKERVKRAA</sequence>
<feature type="domain" description="DNA replication factor Cdt1 C-terminal" evidence="4">
    <location>
        <begin position="367"/>
        <end position="466"/>
    </location>
</feature>
<name>A0A2T3BE80_AMORE</name>
<feature type="compositionally biased region" description="Polar residues" evidence="3">
    <location>
        <begin position="11"/>
        <end position="24"/>
    </location>
</feature>
<evidence type="ECO:0000256" key="2">
    <source>
        <dbReference type="ARBA" id="ARBA00023306"/>
    </source>
</evidence>
<dbReference type="GeneID" id="36574222"/>
<dbReference type="STRING" id="857342.A0A2T3BE80"/>
<dbReference type="InterPro" id="IPR038090">
    <property type="entry name" value="Cdt1_C_WH_dom_sf"/>
</dbReference>
<feature type="compositionally biased region" description="Pro residues" evidence="3">
    <location>
        <begin position="152"/>
        <end position="166"/>
    </location>
</feature>
<dbReference type="Proteomes" id="UP000241818">
    <property type="component" value="Unassembled WGS sequence"/>
</dbReference>
<accession>A0A2T3BE80</accession>
<dbReference type="InterPro" id="IPR032054">
    <property type="entry name" value="Cdt1_C"/>
</dbReference>
<dbReference type="Pfam" id="PF26121">
    <property type="entry name" value="HTH_CDT1"/>
    <property type="match status" value="1"/>
</dbReference>
<organism evidence="5 6">
    <name type="scientific">Amorphotheca resinae ATCC 22711</name>
    <dbReference type="NCBI Taxonomy" id="857342"/>
    <lineage>
        <taxon>Eukaryota</taxon>
        <taxon>Fungi</taxon>
        <taxon>Dikarya</taxon>
        <taxon>Ascomycota</taxon>
        <taxon>Pezizomycotina</taxon>
        <taxon>Leotiomycetes</taxon>
        <taxon>Helotiales</taxon>
        <taxon>Amorphothecaceae</taxon>
        <taxon>Amorphotheca</taxon>
    </lineage>
</organism>
<dbReference type="Pfam" id="PF16679">
    <property type="entry name" value="CDT1_C"/>
    <property type="match status" value="1"/>
</dbReference>
<dbReference type="AlphaFoldDB" id="A0A2T3BE80"/>
<dbReference type="EMBL" id="KZ679006">
    <property type="protein sequence ID" value="PSS27638.1"/>
    <property type="molecule type" value="Genomic_DNA"/>
</dbReference>
<dbReference type="InParanoid" id="A0A2T3BE80"/>
<proteinExistence type="inferred from homology"/>
<comment type="similarity">
    <text evidence="1">Belongs to the Cdt1 family.</text>
</comment>
<evidence type="ECO:0000313" key="5">
    <source>
        <dbReference type="EMBL" id="PSS27638.1"/>
    </source>
</evidence>
<gene>
    <name evidence="5" type="ORF">M430DRAFT_32300</name>
</gene>
<feature type="compositionally biased region" description="Basic residues" evidence="3">
    <location>
        <begin position="1"/>
        <end position="10"/>
    </location>
</feature>
<evidence type="ECO:0000256" key="3">
    <source>
        <dbReference type="SAM" id="MobiDB-lite"/>
    </source>
</evidence>